<dbReference type="SUPFAM" id="SSF53800">
    <property type="entry name" value="Chelatase"/>
    <property type="match status" value="1"/>
</dbReference>
<accession>A0ABS1NAY3</accession>
<gene>
    <name evidence="3" type="ORF">JK363_11205</name>
</gene>
<proteinExistence type="predicted"/>
<name>A0ABS1NAY3_9ACTN</name>
<sequence>MTTPPALLIAGIGTRDDRRATVFHHFVQEVAARHPDLPVAGGLTGPGGAHPLSDAIGRLVEDGVTRFAVVPLTLIPVEHPRDGIAAALAQEAERHADTSFSCAPALGPHPALLDVLERRLDEALGGGRRRPSDRAETTVLLVGGGSPLPEANAEVHRAARLMWEGRGFAGVEVAFASLAAPDVPFGLDRCARLGARRVVVLPYALFPGDALERVRQEAEGWWLAHPEVEVMTADAIGPAEALMEVVLARYKEAAGASERARFTSEDQAFAHPDAHADVR</sequence>
<evidence type="ECO:0000256" key="2">
    <source>
        <dbReference type="ARBA" id="ARBA00023239"/>
    </source>
</evidence>
<dbReference type="EMBL" id="JAERRF010000005">
    <property type="protein sequence ID" value="MBL1097232.1"/>
    <property type="molecule type" value="Genomic_DNA"/>
</dbReference>
<protein>
    <submittedName>
        <fullName evidence="3">Sirohydrochlorin chelatase</fullName>
    </submittedName>
</protein>
<keyword evidence="4" id="KW-1185">Reference proteome</keyword>
<evidence type="ECO:0000313" key="4">
    <source>
        <dbReference type="Proteomes" id="UP000634229"/>
    </source>
</evidence>
<keyword evidence="1" id="KW-0479">Metal-binding</keyword>
<reference evidence="3 4" key="1">
    <citation type="submission" date="2021-01" db="EMBL/GenBank/DDBJ databases">
        <title>WGS of actinomycetes isolated from Thailand.</title>
        <authorList>
            <person name="Thawai C."/>
        </authorList>
    </citation>
    <scope>NUCLEOTIDE SEQUENCE [LARGE SCALE GENOMIC DNA]</scope>
    <source>
        <strain evidence="3 4">CA1R205</strain>
    </source>
</reference>
<dbReference type="RefSeq" id="WP_201874361.1">
    <property type="nucleotide sequence ID" value="NZ_JAERRF010000005.1"/>
</dbReference>
<organism evidence="3 4">
    <name type="scientific">Streptomyces coffeae</name>
    <dbReference type="NCBI Taxonomy" id="621382"/>
    <lineage>
        <taxon>Bacteria</taxon>
        <taxon>Bacillati</taxon>
        <taxon>Actinomycetota</taxon>
        <taxon>Actinomycetes</taxon>
        <taxon>Kitasatosporales</taxon>
        <taxon>Streptomycetaceae</taxon>
        <taxon>Streptomyces</taxon>
    </lineage>
</organism>
<dbReference type="PANTHER" id="PTHR33542">
    <property type="entry name" value="SIROHYDROCHLORIN FERROCHELATASE, CHLOROPLASTIC"/>
    <property type="match status" value="1"/>
</dbReference>
<evidence type="ECO:0000313" key="3">
    <source>
        <dbReference type="EMBL" id="MBL1097232.1"/>
    </source>
</evidence>
<dbReference type="Proteomes" id="UP000634229">
    <property type="component" value="Unassembled WGS sequence"/>
</dbReference>
<dbReference type="Pfam" id="PF01903">
    <property type="entry name" value="CbiX"/>
    <property type="match status" value="2"/>
</dbReference>
<keyword evidence="2" id="KW-0456">Lyase</keyword>
<dbReference type="CDD" id="cd03414">
    <property type="entry name" value="CbiX_SirB_C"/>
    <property type="match status" value="1"/>
</dbReference>
<dbReference type="PANTHER" id="PTHR33542:SF3">
    <property type="entry name" value="SIROHYDROCHLORIN FERROCHELATASE, CHLOROPLASTIC"/>
    <property type="match status" value="1"/>
</dbReference>
<comment type="caution">
    <text evidence="3">The sequence shown here is derived from an EMBL/GenBank/DDBJ whole genome shotgun (WGS) entry which is preliminary data.</text>
</comment>
<dbReference type="Gene3D" id="3.40.50.1400">
    <property type="match status" value="2"/>
</dbReference>
<evidence type="ECO:0000256" key="1">
    <source>
        <dbReference type="ARBA" id="ARBA00022723"/>
    </source>
</evidence>
<dbReference type="InterPro" id="IPR050963">
    <property type="entry name" value="Sirohydro_Cobaltochel/CbiX"/>
</dbReference>
<dbReference type="InterPro" id="IPR002762">
    <property type="entry name" value="CbiX-like"/>
</dbReference>